<gene>
    <name evidence="1" type="ORF">OPT61_g6867</name>
</gene>
<organism evidence="1 2">
    <name type="scientific">Boeremia exigua</name>
    <dbReference type="NCBI Taxonomy" id="749465"/>
    <lineage>
        <taxon>Eukaryota</taxon>
        <taxon>Fungi</taxon>
        <taxon>Dikarya</taxon>
        <taxon>Ascomycota</taxon>
        <taxon>Pezizomycotina</taxon>
        <taxon>Dothideomycetes</taxon>
        <taxon>Pleosporomycetidae</taxon>
        <taxon>Pleosporales</taxon>
        <taxon>Pleosporineae</taxon>
        <taxon>Didymellaceae</taxon>
        <taxon>Boeremia</taxon>
    </lineage>
</organism>
<evidence type="ECO:0000313" key="1">
    <source>
        <dbReference type="EMBL" id="KAJ8110231.1"/>
    </source>
</evidence>
<evidence type="ECO:0000313" key="2">
    <source>
        <dbReference type="Proteomes" id="UP001153331"/>
    </source>
</evidence>
<accession>A0ACC2I4N8</accession>
<keyword evidence="2" id="KW-1185">Reference proteome</keyword>
<sequence>MNDSEQAYEAPYIEDYFSDNTQGRDEYRYARESVHTSQSKRGRRGARKHDGLGRLFQMAQNLTKADLDVHLKRLGLPDDEPDMMPVVRDGMFSRVGELLQLFGQVEWALRPRTFCILRVLGCQELMDSFVALKTTDASLPYSAKNLPNAIKGEKRSRFLKLQKFVLSNPDLGHLEKDGGTHLNFPVVADGYFSSIKLLGQGGTGIVDDVYGPLTLKRFARKRIHRGNSALADQKALDFFLNELTILKRASHRHLVKLVSSYTDPTYVAIIMRPVADEHLRDYLQRPLDGPTDRNARKQCIRTFFGCLAKALEYLHMNGIQHKDIKPANILVKRNDVYLTDFGTAKAHGESSRSNSTGPVRGYTPKYVAPEIWVYDPHGKPSDIWSMGCVFLEMVTVLHDRTLGDIEAFYLEHGSKYGPYHLNHVATAEWISELLQVSPALDFEPLTWIREMLEAQPAARPTISQVVASILDAQTEHRFFCFACNELSQEDASSKTSEVLTGTMLQGMLQKSYGTDNTHDDSEETVTAQFLEDAGVVRCVKSGEVPFVESKDQTPIDDEPVVQMAKHVAQAGDSEQLPPADAISSEETPGSDDTAADLVKTNIDTVEKSAESPRPALKISPRKGDDSRPAKQVTFTANVNPLGQESHQQSRAERFSGLHNDRRPLPAEPEFEAVDIDDQPILAPEPLRPPPVRLEDCYPLPQASFVPSYVLAGSNRFTMNEVRSTDPTLGRFNLFVYGRLMFPSAVRGFAAHSIKGVYSPMHQRRLAPSTQDWARANLSIKHAAEIMTPAVLQGFDVWRPSQCEFAALQDASLSRAIIANRDSRQLRSLSEGPPGKVTGFLLMGLTEEALRYCDLVFCSDRQTLHQGRATSRDGKDSEERRYTNVNANPLFERRRVAADIQLTTGHVRSVPALTYVWQGGLERLWHPWRPESFVRGPGLSSLSNIGLQEWTQEEAALAQTMKLNYALVGDEVCATVLSGDLPRLKELLYDRADIDGHCRKYGTPLQAAVVRGNEEMVQFLLEYGANPSKSGGRYGTPLIAATIGSKKAITRILLRNRADVFATDKQHVNALYQAVGHGDWAVAEMLLEAGAWLIEDYGEIKDLAFETRDKDLQSLLRQYDIRDAQMSAIEAAKSATQIDNRKRGKNIALLSTSSHVLKLVLKKVLVLSSEPGSWRGRKGVAVTRTALAAGAPPTIIKHIRSAMDPVSKLIDTLKEADKRREEAEERGAYESGKIEELGSDVDANDLERQNPQINIIQAGDPDRTDNQDSQSLSLSRSSSSSSRSSQARSPIDPVPTFKPEANTPTSPSPNNPNMNGQHTPSTLQDMHSPSAKNAPIRHHSVVAGAKSVNLIDTHETPASLRLDSPRSPQFLNLPDTHRPRARSLDSPQSPQVVHGRQYAPYLTQGYIQSPDGRGSVGVPPTTYRPHAAGLITSWDLGHLYLMRISAAAADMKLRICHHPTSADVDPTRRDTDAAQSVTAWAGTGRSGWTGTTGDRQKKYLVGLVLVADCLNFEDATDVVSQPALRLYTRRSEQRDETHSVTASTNSRLTSTFIQQSFKFPPFFHRLDVLDSDLRGAVDSDIGINSAALLKINNGSTAQPLRSTGAQGRTSLREDNSPEVAQRNETTILLEVLHDPLSILTAQDRSTGRAESLADALAGADVGELDRALGGRGRGDVDLDDVARADGEVAEVSR</sequence>
<dbReference type="Proteomes" id="UP001153331">
    <property type="component" value="Unassembled WGS sequence"/>
</dbReference>
<protein>
    <submittedName>
        <fullName evidence="1">Uncharacterized protein</fullName>
    </submittedName>
</protein>
<dbReference type="EMBL" id="JAPHNI010000521">
    <property type="protein sequence ID" value="KAJ8110231.1"/>
    <property type="molecule type" value="Genomic_DNA"/>
</dbReference>
<proteinExistence type="predicted"/>
<name>A0ACC2I4N8_9PLEO</name>
<comment type="caution">
    <text evidence="1">The sequence shown here is derived from an EMBL/GenBank/DDBJ whole genome shotgun (WGS) entry which is preliminary data.</text>
</comment>
<reference evidence="1" key="1">
    <citation type="submission" date="2022-11" db="EMBL/GenBank/DDBJ databases">
        <title>Genome Sequence of Boeremia exigua.</title>
        <authorList>
            <person name="Buettner E."/>
        </authorList>
    </citation>
    <scope>NUCLEOTIDE SEQUENCE</scope>
    <source>
        <strain evidence="1">CU02</strain>
    </source>
</reference>